<dbReference type="InterPro" id="IPR038695">
    <property type="entry name" value="Saro_0823-like_sf"/>
</dbReference>
<reference evidence="3" key="1">
    <citation type="submission" date="2018-09" db="EMBL/GenBank/DDBJ databases">
        <title>Paracoccus onubensis nov. sp. a moderate halophilic bacterium isolated from Gruta de las Maravillas (Aracena, Spain).</title>
        <authorList>
            <person name="Jurado V."/>
            <person name="Gutierrez-Patricio S."/>
            <person name="Gonzalez-Pimentel J.L."/>
            <person name="Miller A.Z."/>
            <person name="Laiz L."/>
            <person name="Saiz-Jimenez C."/>
        </authorList>
    </citation>
    <scope>NUCLEOTIDE SEQUENCE [LARGE SCALE GENOMIC DNA]</scope>
    <source>
        <strain evidence="3">DSM 26381</strain>
    </source>
</reference>
<evidence type="ECO:0000313" key="2">
    <source>
        <dbReference type="EMBL" id="RJL21183.1"/>
    </source>
</evidence>
<dbReference type="Pfam" id="PF02643">
    <property type="entry name" value="DUF192"/>
    <property type="match status" value="1"/>
</dbReference>
<protein>
    <submittedName>
        <fullName evidence="2">DUF192 domain-containing protein</fullName>
    </submittedName>
</protein>
<gene>
    <name evidence="2" type="ORF">D3P05_02090</name>
</gene>
<dbReference type="InterPro" id="IPR003795">
    <property type="entry name" value="DUF192"/>
</dbReference>
<name>A0A419ABQ4_9RHOB</name>
<proteinExistence type="predicted"/>
<dbReference type="PANTHER" id="PTHR37953:SF1">
    <property type="entry name" value="UPF0127 PROTEIN MJ1496"/>
    <property type="match status" value="1"/>
</dbReference>
<feature type="signal peptide" evidence="1">
    <location>
        <begin position="1"/>
        <end position="26"/>
    </location>
</feature>
<dbReference type="RefSeq" id="WP_119896537.1">
    <property type="nucleotide sequence ID" value="NZ_QNRC01000002.1"/>
</dbReference>
<feature type="chain" id="PRO_5019118194" evidence="1">
    <location>
        <begin position="27"/>
        <end position="170"/>
    </location>
</feature>
<evidence type="ECO:0000256" key="1">
    <source>
        <dbReference type="SAM" id="SignalP"/>
    </source>
</evidence>
<organism evidence="2 3">
    <name type="scientific">Paracoccus siganidrum</name>
    <dbReference type="NCBI Taxonomy" id="1276757"/>
    <lineage>
        <taxon>Bacteria</taxon>
        <taxon>Pseudomonadati</taxon>
        <taxon>Pseudomonadota</taxon>
        <taxon>Alphaproteobacteria</taxon>
        <taxon>Rhodobacterales</taxon>
        <taxon>Paracoccaceae</taxon>
        <taxon>Paracoccus</taxon>
    </lineage>
</organism>
<dbReference type="AlphaFoldDB" id="A0A419ABQ4"/>
<sequence length="170" mass="18559">MWPNRIRSAFLTLAFTALLSGSAAFATAPVCADDLVLLQGDSAPLKIRVEIADDAASRAQGLMFRRSLPRGQGMLFVYPRPAPLFFWMRNTFIPLDIVFIDDRGVIRHIHPQARPLDETPIPGAAPGDPDPERLMVLEIGGGEAARLGLRVGQALAHPRLDAARAAWPCR</sequence>
<keyword evidence="1" id="KW-0732">Signal</keyword>
<dbReference type="EMBL" id="QZEW01000006">
    <property type="protein sequence ID" value="RJL21183.1"/>
    <property type="molecule type" value="Genomic_DNA"/>
</dbReference>
<dbReference type="Proteomes" id="UP000283587">
    <property type="component" value="Unassembled WGS sequence"/>
</dbReference>
<dbReference type="OrthoDB" id="9808290at2"/>
<accession>A0A419ABQ4</accession>
<dbReference type="Gene3D" id="2.60.120.1140">
    <property type="entry name" value="Protein of unknown function DUF192"/>
    <property type="match status" value="1"/>
</dbReference>
<comment type="caution">
    <text evidence="2">The sequence shown here is derived from an EMBL/GenBank/DDBJ whole genome shotgun (WGS) entry which is preliminary data.</text>
</comment>
<evidence type="ECO:0000313" key="3">
    <source>
        <dbReference type="Proteomes" id="UP000283587"/>
    </source>
</evidence>
<keyword evidence="3" id="KW-1185">Reference proteome</keyword>
<dbReference type="PANTHER" id="PTHR37953">
    <property type="entry name" value="UPF0127 PROTEIN MJ1496"/>
    <property type="match status" value="1"/>
</dbReference>